<keyword evidence="2" id="KW-1185">Reference proteome</keyword>
<organism evidence="1 2">
    <name type="scientific">Cavenderia fasciculata</name>
    <name type="common">Slime mold</name>
    <name type="synonym">Dictyostelium fasciculatum</name>
    <dbReference type="NCBI Taxonomy" id="261658"/>
    <lineage>
        <taxon>Eukaryota</taxon>
        <taxon>Amoebozoa</taxon>
        <taxon>Evosea</taxon>
        <taxon>Eumycetozoa</taxon>
        <taxon>Dictyostelia</taxon>
        <taxon>Acytosteliales</taxon>
        <taxon>Cavenderiaceae</taxon>
        <taxon>Cavenderia</taxon>
    </lineage>
</organism>
<dbReference type="KEGG" id="dfa:DFA_01162"/>
<gene>
    <name evidence="1" type="ORF">DFA_01162</name>
</gene>
<proteinExistence type="predicted"/>
<dbReference type="EMBL" id="GL883010">
    <property type="protein sequence ID" value="EGG21281.1"/>
    <property type="molecule type" value="Genomic_DNA"/>
</dbReference>
<dbReference type="GeneID" id="14873288"/>
<evidence type="ECO:0000313" key="2">
    <source>
        <dbReference type="Proteomes" id="UP000007797"/>
    </source>
</evidence>
<dbReference type="Proteomes" id="UP000007797">
    <property type="component" value="Unassembled WGS sequence"/>
</dbReference>
<reference evidence="2" key="1">
    <citation type="journal article" date="2011" name="Genome Res.">
        <title>Phylogeny-wide analysis of social amoeba genomes highlights ancient origins for complex intercellular communication.</title>
        <authorList>
            <person name="Heidel A.J."/>
            <person name="Lawal H.M."/>
            <person name="Felder M."/>
            <person name="Schilde C."/>
            <person name="Helps N.R."/>
            <person name="Tunggal B."/>
            <person name="Rivero F."/>
            <person name="John U."/>
            <person name="Schleicher M."/>
            <person name="Eichinger L."/>
            <person name="Platzer M."/>
            <person name="Noegel A.A."/>
            <person name="Schaap P."/>
            <person name="Gloeckner G."/>
        </authorList>
    </citation>
    <scope>NUCLEOTIDE SEQUENCE [LARGE SCALE GENOMIC DNA]</scope>
    <source>
        <strain evidence="2">SH3</strain>
    </source>
</reference>
<accession>F4PR81</accession>
<name>F4PR81_CACFS</name>
<sequence>MIRMKKFSKLFLTESFLISFVSNIDLKEKKSERIGTAPDQVTCHPFSSTPFRERERGTSHRNSNTKDFFAFVETDYCLSGELVIFITRLEERQFREITIASIDFSNKKAGACCYCWIEPQHLSVLLSSLLLLSSQETTFNPIQFNIQYSIRLDRQLCCLF</sequence>
<dbReference type="AlphaFoldDB" id="F4PR81"/>
<protein>
    <submittedName>
        <fullName evidence="1">Uncharacterized protein</fullName>
    </submittedName>
</protein>
<evidence type="ECO:0000313" key="1">
    <source>
        <dbReference type="EMBL" id="EGG21281.1"/>
    </source>
</evidence>
<dbReference type="RefSeq" id="XP_004359131.1">
    <property type="nucleotide sequence ID" value="XM_004359074.1"/>
</dbReference>